<dbReference type="GO" id="GO:0000978">
    <property type="term" value="F:RNA polymerase II cis-regulatory region sequence-specific DNA binding"/>
    <property type="evidence" value="ECO:0007669"/>
    <property type="project" value="TreeGrafter"/>
</dbReference>
<dbReference type="PROSITE" id="PS50157">
    <property type="entry name" value="ZINC_FINGER_C2H2_2"/>
    <property type="match status" value="3"/>
</dbReference>
<feature type="domain" description="C2H2-type" evidence="10">
    <location>
        <begin position="105"/>
        <end position="132"/>
    </location>
</feature>
<name>A0AAV4MT67_9ARAC</name>
<dbReference type="InterPro" id="IPR036236">
    <property type="entry name" value="Znf_C2H2_sf"/>
</dbReference>
<accession>A0AAV4MT67</accession>
<evidence type="ECO:0000256" key="4">
    <source>
        <dbReference type="ARBA" id="ARBA00022771"/>
    </source>
</evidence>
<dbReference type="SMART" id="SM00355">
    <property type="entry name" value="ZnF_C2H2"/>
    <property type="match status" value="3"/>
</dbReference>
<evidence type="ECO:0000256" key="8">
    <source>
        <dbReference type="ARBA" id="ARBA00023242"/>
    </source>
</evidence>
<dbReference type="GO" id="GO:0005634">
    <property type="term" value="C:nucleus"/>
    <property type="evidence" value="ECO:0007669"/>
    <property type="project" value="UniProtKB-SubCell"/>
</dbReference>
<dbReference type="PANTHER" id="PTHR23235">
    <property type="entry name" value="KRUEPPEL-LIKE TRANSCRIPTION FACTOR"/>
    <property type="match status" value="1"/>
</dbReference>
<proteinExistence type="predicted"/>
<sequence>MNFFQTTKYKNSVGCYSAENFKSVQISGFSSDIYTENLVSKHAGGRPYPCRFQCGKAFAHESDMKIHMRIHTGERLLQCPTCLKTFTKKCDLVRHTRTHTKERPFQCSVCDRTFTLKCNLKTHMIIHARERVL</sequence>
<dbReference type="GO" id="GO:0008270">
    <property type="term" value="F:zinc ion binding"/>
    <property type="evidence" value="ECO:0007669"/>
    <property type="project" value="UniProtKB-KW"/>
</dbReference>
<dbReference type="FunFam" id="3.30.160.60:FF:000130">
    <property type="entry name" value="Spalt-like transcription factor 4"/>
    <property type="match status" value="1"/>
</dbReference>
<evidence type="ECO:0000256" key="6">
    <source>
        <dbReference type="ARBA" id="ARBA00023015"/>
    </source>
</evidence>
<gene>
    <name evidence="11" type="ORF">CDAR_479591</name>
</gene>
<dbReference type="PANTHER" id="PTHR23235:SF142">
    <property type="entry name" value="ZINC FINGER PROTEIN 384"/>
    <property type="match status" value="1"/>
</dbReference>
<dbReference type="PROSITE" id="PS00028">
    <property type="entry name" value="ZINC_FINGER_C2H2_1"/>
    <property type="match status" value="3"/>
</dbReference>
<keyword evidence="6" id="KW-0805">Transcription regulation</keyword>
<evidence type="ECO:0000256" key="9">
    <source>
        <dbReference type="PROSITE-ProRule" id="PRU00042"/>
    </source>
</evidence>
<evidence type="ECO:0000256" key="2">
    <source>
        <dbReference type="ARBA" id="ARBA00022723"/>
    </source>
</evidence>
<keyword evidence="3" id="KW-0677">Repeat</keyword>
<evidence type="ECO:0000256" key="5">
    <source>
        <dbReference type="ARBA" id="ARBA00022833"/>
    </source>
</evidence>
<feature type="domain" description="C2H2-type" evidence="10">
    <location>
        <begin position="77"/>
        <end position="104"/>
    </location>
</feature>
<feature type="domain" description="C2H2-type" evidence="10">
    <location>
        <begin position="48"/>
        <end position="76"/>
    </location>
</feature>
<evidence type="ECO:0000256" key="1">
    <source>
        <dbReference type="ARBA" id="ARBA00004123"/>
    </source>
</evidence>
<dbReference type="Pfam" id="PF00096">
    <property type="entry name" value="zf-C2H2"/>
    <property type="match status" value="3"/>
</dbReference>
<evidence type="ECO:0000256" key="3">
    <source>
        <dbReference type="ARBA" id="ARBA00022737"/>
    </source>
</evidence>
<keyword evidence="12" id="KW-1185">Reference proteome</keyword>
<keyword evidence="2" id="KW-0479">Metal-binding</keyword>
<dbReference type="GO" id="GO:0000981">
    <property type="term" value="F:DNA-binding transcription factor activity, RNA polymerase II-specific"/>
    <property type="evidence" value="ECO:0007669"/>
    <property type="project" value="TreeGrafter"/>
</dbReference>
<keyword evidence="8" id="KW-0539">Nucleus</keyword>
<dbReference type="AlphaFoldDB" id="A0AAV4MT67"/>
<reference evidence="11 12" key="1">
    <citation type="submission" date="2021-06" db="EMBL/GenBank/DDBJ databases">
        <title>Caerostris darwini draft genome.</title>
        <authorList>
            <person name="Kono N."/>
            <person name="Arakawa K."/>
        </authorList>
    </citation>
    <scope>NUCLEOTIDE SEQUENCE [LARGE SCALE GENOMIC DNA]</scope>
</reference>
<dbReference type="Gene3D" id="3.30.160.60">
    <property type="entry name" value="Classic Zinc Finger"/>
    <property type="match status" value="3"/>
</dbReference>
<evidence type="ECO:0000256" key="7">
    <source>
        <dbReference type="ARBA" id="ARBA00023163"/>
    </source>
</evidence>
<evidence type="ECO:0000313" key="11">
    <source>
        <dbReference type="EMBL" id="GIX75120.1"/>
    </source>
</evidence>
<dbReference type="Proteomes" id="UP001054837">
    <property type="component" value="Unassembled WGS sequence"/>
</dbReference>
<organism evidence="11 12">
    <name type="scientific">Caerostris darwini</name>
    <dbReference type="NCBI Taxonomy" id="1538125"/>
    <lineage>
        <taxon>Eukaryota</taxon>
        <taxon>Metazoa</taxon>
        <taxon>Ecdysozoa</taxon>
        <taxon>Arthropoda</taxon>
        <taxon>Chelicerata</taxon>
        <taxon>Arachnida</taxon>
        <taxon>Araneae</taxon>
        <taxon>Araneomorphae</taxon>
        <taxon>Entelegynae</taxon>
        <taxon>Araneoidea</taxon>
        <taxon>Araneidae</taxon>
        <taxon>Caerostris</taxon>
    </lineage>
</organism>
<dbReference type="InterPro" id="IPR013087">
    <property type="entry name" value="Znf_C2H2_type"/>
</dbReference>
<keyword evidence="7" id="KW-0804">Transcription</keyword>
<keyword evidence="4 9" id="KW-0863">Zinc-finger</keyword>
<evidence type="ECO:0000259" key="10">
    <source>
        <dbReference type="PROSITE" id="PS50157"/>
    </source>
</evidence>
<keyword evidence="5" id="KW-0862">Zinc</keyword>
<comment type="caution">
    <text evidence="11">The sequence shown here is derived from an EMBL/GenBank/DDBJ whole genome shotgun (WGS) entry which is preliminary data.</text>
</comment>
<dbReference type="FunFam" id="3.30.160.60:FF:000446">
    <property type="entry name" value="Zinc finger protein"/>
    <property type="match status" value="1"/>
</dbReference>
<evidence type="ECO:0000313" key="12">
    <source>
        <dbReference type="Proteomes" id="UP001054837"/>
    </source>
</evidence>
<dbReference type="FunFam" id="3.30.160.60:FF:000345">
    <property type="entry name" value="Zinc finger protein Gfi-1"/>
    <property type="match status" value="1"/>
</dbReference>
<dbReference type="SUPFAM" id="SSF57667">
    <property type="entry name" value="beta-beta-alpha zinc fingers"/>
    <property type="match status" value="2"/>
</dbReference>
<protein>
    <recommendedName>
        <fullName evidence="10">C2H2-type domain-containing protein</fullName>
    </recommendedName>
</protein>
<dbReference type="EMBL" id="BPLQ01000802">
    <property type="protein sequence ID" value="GIX75120.1"/>
    <property type="molecule type" value="Genomic_DNA"/>
</dbReference>
<comment type="subcellular location">
    <subcellularLocation>
        <location evidence="1">Nucleus</location>
    </subcellularLocation>
</comment>